<reference evidence="1" key="1">
    <citation type="journal article" date="2023" name="Insect Mol. Biol.">
        <title>Genome sequencing provides insights into the evolution of gene families encoding plant cell wall-degrading enzymes in longhorned beetles.</title>
        <authorList>
            <person name="Shin N.R."/>
            <person name="Okamura Y."/>
            <person name="Kirsch R."/>
            <person name="Pauchet Y."/>
        </authorList>
    </citation>
    <scope>NUCLEOTIDE SEQUENCE</scope>
    <source>
        <strain evidence="1">MMC_N1</strain>
    </source>
</reference>
<comment type="caution">
    <text evidence="1">The sequence shown here is derived from an EMBL/GenBank/DDBJ whole genome shotgun (WGS) entry which is preliminary data.</text>
</comment>
<dbReference type="Proteomes" id="UP001162164">
    <property type="component" value="Unassembled WGS sequence"/>
</dbReference>
<name>A0ABQ9JFQ3_9CUCU</name>
<sequence length="192" mass="21583">MKRISIHVYWGYSQESDCESSVGSPDPASLAMCVDTGTDLTIGSKQLYNRMEEANSNESKMSPSVSATSHLNGANVSHYAKQGNNEPAGFQTCLTPVNDYHNIKPHERLWVQYNNHTESTAFVPDQKPNDIQLFRTCYGYWTRVLTQLALDRCRVTMLPKPRLLTFSEDITVTQIRAVFVLGPITVYGTDEN</sequence>
<proteinExistence type="predicted"/>
<gene>
    <name evidence="1" type="ORF">NQ317_001029</name>
</gene>
<accession>A0ABQ9JFQ3</accession>
<organism evidence="1 2">
    <name type="scientific">Molorchus minor</name>
    <dbReference type="NCBI Taxonomy" id="1323400"/>
    <lineage>
        <taxon>Eukaryota</taxon>
        <taxon>Metazoa</taxon>
        <taxon>Ecdysozoa</taxon>
        <taxon>Arthropoda</taxon>
        <taxon>Hexapoda</taxon>
        <taxon>Insecta</taxon>
        <taxon>Pterygota</taxon>
        <taxon>Neoptera</taxon>
        <taxon>Endopterygota</taxon>
        <taxon>Coleoptera</taxon>
        <taxon>Polyphaga</taxon>
        <taxon>Cucujiformia</taxon>
        <taxon>Chrysomeloidea</taxon>
        <taxon>Cerambycidae</taxon>
        <taxon>Lamiinae</taxon>
        <taxon>Monochamini</taxon>
        <taxon>Molorchus</taxon>
    </lineage>
</organism>
<evidence type="ECO:0008006" key="3">
    <source>
        <dbReference type="Google" id="ProtNLM"/>
    </source>
</evidence>
<keyword evidence="2" id="KW-1185">Reference proteome</keyword>
<protein>
    <recommendedName>
        <fullName evidence="3">Peptidase A2 domain-containing protein</fullName>
    </recommendedName>
</protein>
<evidence type="ECO:0000313" key="2">
    <source>
        <dbReference type="Proteomes" id="UP001162164"/>
    </source>
</evidence>
<dbReference type="EMBL" id="JAPWTJ010000621">
    <property type="protein sequence ID" value="KAJ8976813.1"/>
    <property type="molecule type" value="Genomic_DNA"/>
</dbReference>
<evidence type="ECO:0000313" key="1">
    <source>
        <dbReference type="EMBL" id="KAJ8976813.1"/>
    </source>
</evidence>